<accession>A0ABP4U328</accession>
<dbReference type="InterPro" id="IPR037401">
    <property type="entry name" value="SnoaL-like"/>
</dbReference>
<reference evidence="3" key="1">
    <citation type="journal article" date="2019" name="Int. J. Syst. Evol. Microbiol.">
        <title>The Global Catalogue of Microorganisms (GCM) 10K type strain sequencing project: providing services to taxonomists for standard genome sequencing and annotation.</title>
        <authorList>
            <consortium name="The Broad Institute Genomics Platform"/>
            <consortium name="The Broad Institute Genome Sequencing Center for Infectious Disease"/>
            <person name="Wu L."/>
            <person name="Ma J."/>
        </authorList>
    </citation>
    <scope>NUCLEOTIDE SEQUENCE [LARGE SCALE GENOMIC DNA]</scope>
    <source>
        <strain evidence="3">JCM 14307</strain>
    </source>
</reference>
<evidence type="ECO:0000313" key="2">
    <source>
        <dbReference type="EMBL" id="GAA1696504.1"/>
    </source>
</evidence>
<name>A0ABP4U328_9ACTN</name>
<sequence length="125" mass="13893">MGELATAFMEIMTAFDRQDFAALRTMLAPDGQGVDEITRRWLRDADEIGAYFDQLAGSVDDVSTTVSDLEERTWGEVGLVTCWLDQSYTLDGEPQKVSAPTSVVLRRVDGEWRAALIHSVPLPEN</sequence>
<evidence type="ECO:0000313" key="3">
    <source>
        <dbReference type="Proteomes" id="UP001500280"/>
    </source>
</evidence>
<organism evidence="2 3">
    <name type="scientific">Kribbella yunnanensis</name>
    <dbReference type="NCBI Taxonomy" id="190194"/>
    <lineage>
        <taxon>Bacteria</taxon>
        <taxon>Bacillati</taxon>
        <taxon>Actinomycetota</taxon>
        <taxon>Actinomycetes</taxon>
        <taxon>Propionibacteriales</taxon>
        <taxon>Kribbellaceae</taxon>
        <taxon>Kribbella</taxon>
    </lineage>
</organism>
<dbReference type="RefSeq" id="WP_344156124.1">
    <property type="nucleotide sequence ID" value="NZ_BAAANF010000017.1"/>
</dbReference>
<evidence type="ECO:0000259" key="1">
    <source>
        <dbReference type="Pfam" id="PF13474"/>
    </source>
</evidence>
<gene>
    <name evidence="2" type="ORF">GCM10009745_48200</name>
</gene>
<dbReference type="Pfam" id="PF13474">
    <property type="entry name" value="SnoaL_3"/>
    <property type="match status" value="1"/>
</dbReference>
<protein>
    <recommendedName>
        <fullName evidence="1">SnoaL-like domain-containing protein</fullName>
    </recommendedName>
</protein>
<dbReference type="Proteomes" id="UP001500280">
    <property type="component" value="Unassembled WGS sequence"/>
</dbReference>
<dbReference type="EMBL" id="BAAANF010000017">
    <property type="protein sequence ID" value="GAA1696504.1"/>
    <property type="molecule type" value="Genomic_DNA"/>
</dbReference>
<dbReference type="Gene3D" id="3.10.450.50">
    <property type="match status" value="1"/>
</dbReference>
<dbReference type="SUPFAM" id="SSF54427">
    <property type="entry name" value="NTF2-like"/>
    <property type="match status" value="1"/>
</dbReference>
<dbReference type="InterPro" id="IPR032710">
    <property type="entry name" value="NTF2-like_dom_sf"/>
</dbReference>
<comment type="caution">
    <text evidence="2">The sequence shown here is derived from an EMBL/GenBank/DDBJ whole genome shotgun (WGS) entry which is preliminary data.</text>
</comment>
<keyword evidence="3" id="KW-1185">Reference proteome</keyword>
<proteinExistence type="predicted"/>
<feature type="domain" description="SnoaL-like" evidence="1">
    <location>
        <begin position="6"/>
        <end position="119"/>
    </location>
</feature>